<dbReference type="EMBL" id="JAOAOG010000309">
    <property type="protein sequence ID" value="KAJ6230741.1"/>
    <property type="molecule type" value="Genomic_DNA"/>
</dbReference>
<dbReference type="NCBIfam" id="TIGR00231">
    <property type="entry name" value="small_GTP"/>
    <property type="match status" value="1"/>
</dbReference>
<name>A0ABQ8XDL3_9EUKA</name>
<keyword evidence="1" id="KW-0547">Nucleotide-binding</keyword>
<evidence type="ECO:0000259" key="4">
    <source>
        <dbReference type="PROSITE" id="PS50097"/>
    </source>
</evidence>
<organism evidence="5 6">
    <name type="scientific">Anaeramoeba flamelloides</name>
    <dbReference type="NCBI Taxonomy" id="1746091"/>
    <lineage>
        <taxon>Eukaryota</taxon>
        <taxon>Metamonada</taxon>
        <taxon>Anaeramoebidae</taxon>
        <taxon>Anaeramoeba</taxon>
    </lineage>
</organism>
<feature type="compositionally biased region" description="Basic and acidic residues" evidence="3">
    <location>
        <begin position="297"/>
        <end position="323"/>
    </location>
</feature>
<dbReference type="InterPro" id="IPR011333">
    <property type="entry name" value="SKP1/BTB/POZ_sf"/>
</dbReference>
<dbReference type="PROSITE" id="PS51420">
    <property type="entry name" value="RHO"/>
    <property type="match status" value="1"/>
</dbReference>
<evidence type="ECO:0000313" key="5">
    <source>
        <dbReference type="EMBL" id="KAJ6230741.1"/>
    </source>
</evidence>
<dbReference type="CDD" id="cd00157">
    <property type="entry name" value="Rho"/>
    <property type="match status" value="1"/>
</dbReference>
<dbReference type="PRINTS" id="PR00449">
    <property type="entry name" value="RASTRNSFRMNG"/>
</dbReference>
<dbReference type="Gene3D" id="3.30.710.10">
    <property type="entry name" value="Potassium Channel Kv1.1, Chain A"/>
    <property type="match status" value="2"/>
</dbReference>
<keyword evidence="2" id="KW-0342">GTP-binding</keyword>
<dbReference type="Pfam" id="PF00071">
    <property type="entry name" value="Ras"/>
    <property type="match status" value="1"/>
</dbReference>
<dbReference type="Gene3D" id="3.40.50.300">
    <property type="entry name" value="P-loop containing nucleotide triphosphate hydrolases"/>
    <property type="match status" value="1"/>
</dbReference>
<dbReference type="PROSITE" id="PS51419">
    <property type="entry name" value="RAB"/>
    <property type="match status" value="1"/>
</dbReference>
<dbReference type="InterPro" id="IPR000210">
    <property type="entry name" value="BTB/POZ_dom"/>
</dbReference>
<evidence type="ECO:0000256" key="3">
    <source>
        <dbReference type="SAM" id="MobiDB-lite"/>
    </source>
</evidence>
<dbReference type="PROSITE" id="PS50097">
    <property type="entry name" value="BTB"/>
    <property type="match status" value="1"/>
</dbReference>
<sequence length="706" mass="83155">MYEIKLVIVGECSVGKTSMLISYTTNAFPGEYLPRTYDNTLIDVKLEQELVSLSLWDTVGNQEYDRLRPLSYCDTDAFLICFDIAFPTTFKNVKTRWIEEVQEHCPGIPVFLVGNKLDLREDQTIIRRLEERGESPITCEQGMQMAKEIGAIKYLEHSAKTQQGLKQVFEEPIKFARNFGLKIKVKKVGGLFKSPKLKTLEPLQFSSVSSSYFKEINKMLSIDPSDELEQENPKVYGSDIHFLWLEDQPRSSIVNASDSEASTDIRNEEEQEKEEENSQNSKVIKKEIQIEIEIENENEKEKGKGKEKEKEKEKEKKENELKKEKKETLNYRHIINTNEMILRARCPIFQKILNKDIDSKEIEKKLGIKSLGDGKYQMKRLKFSSFVLYLKYLFCEPLESLLSIDADRLFELKEIATKFENKNCIKLCEWLNENLMSLTNKDNIVSTYDQKIKRLIKTESHKLFKFLENEFQKRGKKYNDLILNIEYNKENKKILINKSILIARTNYFKDLIKKQFRTKPTPKSSNCSNNKKNKDQKKNKNKNKNKDISEINVNTGFKPSLFSDLKKFLYTNKIKFKNYRHCVDLLSLAKYISQDTLIGFCQIAIVDKFIPKVSNKDLLNLYSLLKPFEFKDLEKLIVYFMGYNKKKIKNLKQYQKIFNQKERESFESIYYYSNKSYFWLQTFFQRKIIKDFGLEIIEISNLNNDK</sequence>
<accession>A0ABQ8XDL3</accession>
<dbReference type="SMART" id="SM00175">
    <property type="entry name" value="RAB"/>
    <property type="match status" value="1"/>
</dbReference>
<dbReference type="InterPro" id="IPR027417">
    <property type="entry name" value="P-loop_NTPase"/>
</dbReference>
<feature type="region of interest" description="Disordered" evidence="3">
    <location>
        <begin position="253"/>
        <end position="282"/>
    </location>
</feature>
<evidence type="ECO:0000256" key="2">
    <source>
        <dbReference type="ARBA" id="ARBA00023134"/>
    </source>
</evidence>
<dbReference type="SMART" id="SM00173">
    <property type="entry name" value="RAS"/>
    <property type="match status" value="1"/>
</dbReference>
<dbReference type="SMART" id="SM00174">
    <property type="entry name" value="RHO"/>
    <property type="match status" value="1"/>
</dbReference>
<dbReference type="InterPro" id="IPR005225">
    <property type="entry name" value="Small_GTP-bd"/>
</dbReference>
<feature type="compositionally biased region" description="Basic and acidic residues" evidence="3">
    <location>
        <begin position="532"/>
        <end position="545"/>
    </location>
</feature>
<dbReference type="PROSITE" id="PS51421">
    <property type="entry name" value="RAS"/>
    <property type="match status" value="1"/>
</dbReference>
<reference evidence="5" key="1">
    <citation type="submission" date="2022-08" db="EMBL/GenBank/DDBJ databases">
        <title>Novel sulfate-reducing endosymbionts in the free-living metamonad Anaeramoeba.</title>
        <authorList>
            <person name="Jerlstrom-Hultqvist J."/>
            <person name="Cepicka I."/>
            <person name="Gallot-Lavallee L."/>
            <person name="Salas-Leiva D."/>
            <person name="Curtis B.A."/>
            <person name="Zahonova K."/>
            <person name="Pipaliya S."/>
            <person name="Dacks J."/>
            <person name="Roger A.J."/>
        </authorList>
    </citation>
    <scope>NUCLEOTIDE SEQUENCE</scope>
    <source>
        <strain evidence="5">Schooner1</strain>
    </source>
</reference>
<dbReference type="SUPFAM" id="SSF54695">
    <property type="entry name" value="POZ domain"/>
    <property type="match status" value="1"/>
</dbReference>
<dbReference type="SMART" id="SM00225">
    <property type="entry name" value="BTB"/>
    <property type="match status" value="2"/>
</dbReference>
<dbReference type="PANTHER" id="PTHR24072">
    <property type="entry name" value="RHO FAMILY GTPASE"/>
    <property type="match status" value="1"/>
</dbReference>
<feature type="region of interest" description="Disordered" evidence="3">
    <location>
        <begin position="518"/>
        <end position="545"/>
    </location>
</feature>
<evidence type="ECO:0000313" key="6">
    <source>
        <dbReference type="Proteomes" id="UP001150062"/>
    </source>
</evidence>
<proteinExistence type="predicted"/>
<feature type="domain" description="BTB" evidence="4">
    <location>
        <begin position="479"/>
        <end position="578"/>
    </location>
</feature>
<comment type="caution">
    <text evidence="5">The sequence shown here is derived from an EMBL/GenBank/DDBJ whole genome shotgun (WGS) entry which is preliminary data.</text>
</comment>
<feature type="region of interest" description="Disordered" evidence="3">
    <location>
        <begin position="296"/>
        <end position="323"/>
    </location>
</feature>
<evidence type="ECO:0000256" key="1">
    <source>
        <dbReference type="ARBA" id="ARBA00022741"/>
    </source>
</evidence>
<feature type="compositionally biased region" description="Polar residues" evidence="3">
    <location>
        <begin position="253"/>
        <end position="262"/>
    </location>
</feature>
<protein>
    <recommendedName>
        <fullName evidence="4">BTB domain-containing protein</fullName>
    </recommendedName>
</protein>
<dbReference type="Proteomes" id="UP001150062">
    <property type="component" value="Unassembled WGS sequence"/>
</dbReference>
<dbReference type="InterPro" id="IPR003578">
    <property type="entry name" value="Small_GTPase_Rho"/>
</dbReference>
<keyword evidence="6" id="KW-1185">Reference proteome</keyword>
<dbReference type="InterPro" id="IPR001806">
    <property type="entry name" value="Small_GTPase"/>
</dbReference>
<gene>
    <name evidence="5" type="ORF">M0813_06531</name>
</gene>
<dbReference type="SUPFAM" id="SSF52540">
    <property type="entry name" value="P-loop containing nucleoside triphosphate hydrolases"/>
    <property type="match status" value="1"/>
</dbReference>